<proteinExistence type="predicted"/>
<organism evidence="2 3">
    <name type="scientific">Ensete ventricosum</name>
    <name type="common">Abyssinian banana</name>
    <name type="synonym">Musa ensete</name>
    <dbReference type="NCBI Taxonomy" id="4639"/>
    <lineage>
        <taxon>Eukaryota</taxon>
        <taxon>Viridiplantae</taxon>
        <taxon>Streptophyta</taxon>
        <taxon>Embryophyta</taxon>
        <taxon>Tracheophyta</taxon>
        <taxon>Spermatophyta</taxon>
        <taxon>Magnoliopsida</taxon>
        <taxon>Liliopsida</taxon>
        <taxon>Zingiberales</taxon>
        <taxon>Musaceae</taxon>
        <taxon>Ensete</taxon>
    </lineage>
</organism>
<sequence length="107" mass="11504">MSASGARQGYQELARRAQGSSPKEDQDSPEDCPGSDMNPGSSLGIGPRIRRCGGSSPSVRYDFAEGIGEIARNTPGDRWRKTVRLVAGKARGCRYVGIRSLSLVVMF</sequence>
<comment type="caution">
    <text evidence="2">The sequence shown here is derived from an EMBL/GenBank/DDBJ whole genome shotgun (WGS) entry which is preliminary data.</text>
</comment>
<accession>A0A426WX81</accession>
<dbReference type="EMBL" id="AMZH03034753">
    <property type="protein sequence ID" value="RRT31934.1"/>
    <property type="molecule type" value="Genomic_DNA"/>
</dbReference>
<feature type="region of interest" description="Disordered" evidence="1">
    <location>
        <begin position="1"/>
        <end position="56"/>
    </location>
</feature>
<evidence type="ECO:0000313" key="3">
    <source>
        <dbReference type="Proteomes" id="UP000287651"/>
    </source>
</evidence>
<evidence type="ECO:0000256" key="1">
    <source>
        <dbReference type="SAM" id="MobiDB-lite"/>
    </source>
</evidence>
<gene>
    <name evidence="2" type="ORF">B296_00040344</name>
</gene>
<dbReference type="Proteomes" id="UP000287651">
    <property type="component" value="Unassembled WGS sequence"/>
</dbReference>
<evidence type="ECO:0000313" key="2">
    <source>
        <dbReference type="EMBL" id="RRT31934.1"/>
    </source>
</evidence>
<reference evidence="2 3" key="1">
    <citation type="journal article" date="2014" name="Agronomy (Basel)">
        <title>A Draft Genome Sequence for Ensete ventricosum, the Drought-Tolerant Tree Against Hunger.</title>
        <authorList>
            <person name="Harrison J."/>
            <person name="Moore K.A."/>
            <person name="Paszkiewicz K."/>
            <person name="Jones T."/>
            <person name="Grant M."/>
            <person name="Ambacheew D."/>
            <person name="Muzemil S."/>
            <person name="Studholme D.J."/>
        </authorList>
    </citation>
    <scope>NUCLEOTIDE SEQUENCE [LARGE SCALE GENOMIC DNA]</scope>
</reference>
<protein>
    <submittedName>
        <fullName evidence="2">Uncharacterized protein</fullName>
    </submittedName>
</protein>
<dbReference type="AlphaFoldDB" id="A0A426WX81"/>
<name>A0A426WX81_ENSVE</name>